<keyword evidence="2" id="KW-0812">Transmembrane</keyword>
<keyword evidence="4" id="KW-1185">Reference proteome</keyword>
<feature type="compositionally biased region" description="Polar residues" evidence="1">
    <location>
        <begin position="270"/>
        <end position="280"/>
    </location>
</feature>
<dbReference type="InterPro" id="IPR009057">
    <property type="entry name" value="Homeodomain-like_sf"/>
</dbReference>
<keyword evidence="2" id="KW-1133">Transmembrane helix</keyword>
<evidence type="ECO:0000313" key="4">
    <source>
        <dbReference type="Proteomes" id="UP000664398"/>
    </source>
</evidence>
<dbReference type="Pfam" id="PF10935">
    <property type="entry name" value="DUF2637"/>
    <property type="match status" value="1"/>
</dbReference>
<accession>A0A939LTE2</accession>
<comment type="caution">
    <text evidence="3">The sequence shown here is derived from an EMBL/GenBank/DDBJ whole genome shotgun (WGS) entry which is preliminary data.</text>
</comment>
<dbReference type="InterPro" id="IPR021235">
    <property type="entry name" value="DUF2637"/>
</dbReference>
<dbReference type="RefSeq" id="WP_208044956.1">
    <property type="nucleotide sequence ID" value="NZ_JAGDYL010000005.1"/>
</dbReference>
<reference evidence="3" key="1">
    <citation type="submission" date="2021-03" db="EMBL/GenBank/DDBJ databases">
        <title>Leucobacter chromiisoli sp. nov., isolated from chromium-containing soil of chemical plant.</title>
        <authorList>
            <person name="Xu Z."/>
        </authorList>
    </citation>
    <scope>NUCLEOTIDE SEQUENCE</scope>
    <source>
        <strain evidence="3">A2</strain>
    </source>
</reference>
<gene>
    <name evidence="3" type="ORF">J4H91_03975</name>
</gene>
<name>A0A939LTE2_9MICO</name>
<dbReference type="EMBL" id="JAGDYL010000005">
    <property type="protein sequence ID" value="MBO1804475.1"/>
    <property type="molecule type" value="Genomic_DNA"/>
</dbReference>
<dbReference type="Proteomes" id="UP000664398">
    <property type="component" value="Unassembled WGS sequence"/>
</dbReference>
<sequence>MSSGTVWAGRAPSWWAAQVAVTGTVIIAVGAFWLSFVALTDLARMAGIGGERAWIWAVIVDGVIVISTVAVFSLDGHGWRIVAYPWTLLALSAGVSVVANIVHSVLQAPPEVPAVLAGAIAAVPPLTLLAATHLTVLLIRHAGRGTPTEPFLVETPAHPEPDAPPAQAEREKATDPAPAVPVSAESHPADDSRTPTTAAPRSTGEGQAGRSVSRPTPGRTRAPRTGGSGVGRSVDPALRVRALELAAAGRTGGEIAAEIGVHRSTVNRWISQHATPSTTPEDGGPAPLPVSPELESGEAASRPSM</sequence>
<dbReference type="CDD" id="cd00093">
    <property type="entry name" value="HTH_XRE"/>
    <property type="match status" value="1"/>
</dbReference>
<dbReference type="Pfam" id="PF13384">
    <property type="entry name" value="HTH_23"/>
    <property type="match status" value="1"/>
</dbReference>
<feature type="transmembrane region" description="Helical" evidence="2">
    <location>
        <begin position="81"/>
        <end position="102"/>
    </location>
</feature>
<dbReference type="AlphaFoldDB" id="A0A939LTE2"/>
<dbReference type="InterPro" id="IPR001387">
    <property type="entry name" value="Cro/C1-type_HTH"/>
</dbReference>
<proteinExistence type="predicted"/>
<protein>
    <submittedName>
        <fullName evidence="3">DUF2637 domain-containing protein</fullName>
    </submittedName>
</protein>
<feature type="transmembrane region" description="Helical" evidence="2">
    <location>
        <begin position="54"/>
        <end position="74"/>
    </location>
</feature>
<feature type="transmembrane region" description="Helical" evidence="2">
    <location>
        <begin position="114"/>
        <end position="139"/>
    </location>
</feature>
<evidence type="ECO:0000256" key="1">
    <source>
        <dbReference type="SAM" id="MobiDB-lite"/>
    </source>
</evidence>
<keyword evidence="2" id="KW-0472">Membrane</keyword>
<feature type="transmembrane region" description="Helical" evidence="2">
    <location>
        <begin position="12"/>
        <end position="34"/>
    </location>
</feature>
<feature type="region of interest" description="Disordered" evidence="1">
    <location>
        <begin position="270"/>
        <end position="305"/>
    </location>
</feature>
<evidence type="ECO:0000313" key="3">
    <source>
        <dbReference type="EMBL" id="MBO1804475.1"/>
    </source>
</evidence>
<dbReference type="SUPFAM" id="SSF46689">
    <property type="entry name" value="Homeodomain-like"/>
    <property type="match status" value="1"/>
</dbReference>
<feature type="compositionally biased region" description="Low complexity" evidence="1">
    <location>
        <begin position="214"/>
        <end position="225"/>
    </location>
</feature>
<evidence type="ECO:0000256" key="2">
    <source>
        <dbReference type="SAM" id="Phobius"/>
    </source>
</evidence>
<feature type="region of interest" description="Disordered" evidence="1">
    <location>
        <begin position="148"/>
        <end position="233"/>
    </location>
</feature>
<organism evidence="3 4">
    <name type="scientific">Leucobacter ruminantium</name>
    <dbReference type="NCBI Taxonomy" id="1289170"/>
    <lineage>
        <taxon>Bacteria</taxon>
        <taxon>Bacillati</taxon>
        <taxon>Actinomycetota</taxon>
        <taxon>Actinomycetes</taxon>
        <taxon>Micrococcales</taxon>
        <taxon>Microbacteriaceae</taxon>
        <taxon>Leucobacter</taxon>
    </lineage>
</organism>